<sequence length="99" mass="11562">MKKQPKINPKEDLRLAKQMLEDIQVDFERIQTAMDAHELIISCNLAWDELVPRGYYLRQAGEMDTYEAIGMILAEIGKIQEKVTQWLIHTPIQKITYDS</sequence>
<protein>
    <submittedName>
        <fullName evidence="1">Uncharacterized protein</fullName>
    </submittedName>
</protein>
<dbReference type="RefSeq" id="WP_093231477.1">
    <property type="nucleotide sequence ID" value="NZ_FORR01000024.1"/>
</dbReference>
<proteinExistence type="predicted"/>
<keyword evidence="2" id="KW-1185">Reference proteome</keyword>
<gene>
    <name evidence="1" type="ORF">SAMN05421852_12420</name>
</gene>
<dbReference type="Proteomes" id="UP000199545">
    <property type="component" value="Unassembled WGS sequence"/>
</dbReference>
<name>A0A1I3UII5_9BACL</name>
<reference evidence="1 2" key="1">
    <citation type="submission" date="2016-10" db="EMBL/GenBank/DDBJ databases">
        <authorList>
            <person name="de Groot N.N."/>
        </authorList>
    </citation>
    <scope>NUCLEOTIDE SEQUENCE [LARGE SCALE GENOMIC DNA]</scope>
    <source>
        <strain evidence="1 2">DSM 44778</strain>
    </source>
</reference>
<dbReference type="AlphaFoldDB" id="A0A1I3UII5"/>
<evidence type="ECO:0000313" key="2">
    <source>
        <dbReference type="Proteomes" id="UP000199545"/>
    </source>
</evidence>
<organism evidence="1 2">
    <name type="scientific">Thermoflavimicrobium dichotomicum</name>
    <dbReference type="NCBI Taxonomy" id="46223"/>
    <lineage>
        <taxon>Bacteria</taxon>
        <taxon>Bacillati</taxon>
        <taxon>Bacillota</taxon>
        <taxon>Bacilli</taxon>
        <taxon>Bacillales</taxon>
        <taxon>Thermoactinomycetaceae</taxon>
        <taxon>Thermoflavimicrobium</taxon>
    </lineage>
</organism>
<dbReference type="EMBL" id="FORR01000024">
    <property type="protein sequence ID" value="SFJ81557.1"/>
    <property type="molecule type" value="Genomic_DNA"/>
</dbReference>
<evidence type="ECO:0000313" key="1">
    <source>
        <dbReference type="EMBL" id="SFJ81557.1"/>
    </source>
</evidence>
<accession>A0A1I3UII5</accession>